<organism evidence="8 9">
    <name type="scientific">Favolaschia claudopus</name>
    <dbReference type="NCBI Taxonomy" id="2862362"/>
    <lineage>
        <taxon>Eukaryota</taxon>
        <taxon>Fungi</taxon>
        <taxon>Dikarya</taxon>
        <taxon>Basidiomycota</taxon>
        <taxon>Agaricomycotina</taxon>
        <taxon>Agaricomycetes</taxon>
        <taxon>Agaricomycetidae</taxon>
        <taxon>Agaricales</taxon>
        <taxon>Marasmiineae</taxon>
        <taxon>Mycenaceae</taxon>
        <taxon>Favolaschia</taxon>
    </lineage>
</organism>
<dbReference type="Proteomes" id="UP001362999">
    <property type="component" value="Unassembled WGS sequence"/>
</dbReference>
<dbReference type="Gene3D" id="3.30.40.10">
    <property type="entry name" value="Zinc/RING finger domain, C3HC4 (zinc finger)"/>
    <property type="match status" value="1"/>
</dbReference>
<proteinExistence type="inferred from homology"/>
<dbReference type="InterPro" id="IPR001607">
    <property type="entry name" value="Znf_UBP"/>
</dbReference>
<dbReference type="GO" id="GO:0006508">
    <property type="term" value="P:proteolysis"/>
    <property type="evidence" value="ECO:0007669"/>
    <property type="project" value="UniProtKB-KW"/>
</dbReference>
<dbReference type="EC" id="3.4.19.12" evidence="5"/>
<feature type="domain" description="USP" evidence="6">
    <location>
        <begin position="170"/>
        <end position="512"/>
    </location>
</feature>
<dbReference type="Pfam" id="PF00443">
    <property type="entry name" value="UCH"/>
    <property type="match status" value="1"/>
</dbReference>
<evidence type="ECO:0000256" key="3">
    <source>
        <dbReference type="ARBA" id="ARBA00022833"/>
    </source>
</evidence>
<evidence type="ECO:0000259" key="6">
    <source>
        <dbReference type="PROSITE" id="PS50235"/>
    </source>
</evidence>
<evidence type="ECO:0000256" key="5">
    <source>
        <dbReference type="RuleBase" id="RU366025"/>
    </source>
</evidence>
<dbReference type="GO" id="GO:0005634">
    <property type="term" value="C:nucleus"/>
    <property type="evidence" value="ECO:0007669"/>
    <property type="project" value="TreeGrafter"/>
</dbReference>
<dbReference type="Gene3D" id="3.90.70.10">
    <property type="entry name" value="Cysteine proteinases"/>
    <property type="match status" value="1"/>
</dbReference>
<dbReference type="GO" id="GO:0004843">
    <property type="term" value="F:cysteine-type deubiquitinase activity"/>
    <property type="evidence" value="ECO:0007669"/>
    <property type="project" value="UniProtKB-UniRule"/>
</dbReference>
<dbReference type="InterPro" id="IPR028889">
    <property type="entry name" value="USP"/>
</dbReference>
<dbReference type="InterPro" id="IPR038765">
    <property type="entry name" value="Papain-like_cys_pep_sf"/>
</dbReference>
<keyword evidence="2 4" id="KW-0863">Zinc-finger</keyword>
<name>A0AAW0CT88_9AGAR</name>
<dbReference type="PROSITE" id="PS00973">
    <property type="entry name" value="USP_2"/>
    <property type="match status" value="1"/>
</dbReference>
<dbReference type="InterPro" id="IPR001394">
    <property type="entry name" value="Peptidase_C19_UCH"/>
</dbReference>
<evidence type="ECO:0000256" key="4">
    <source>
        <dbReference type="PROSITE-ProRule" id="PRU00502"/>
    </source>
</evidence>
<evidence type="ECO:0000256" key="1">
    <source>
        <dbReference type="ARBA" id="ARBA00022723"/>
    </source>
</evidence>
<dbReference type="CDD" id="cd02660">
    <property type="entry name" value="Peptidase_C19D"/>
    <property type="match status" value="1"/>
</dbReference>
<dbReference type="InterPro" id="IPR013083">
    <property type="entry name" value="Znf_RING/FYVE/PHD"/>
</dbReference>
<dbReference type="EMBL" id="JAWWNJ010000013">
    <property type="protein sequence ID" value="KAK7042041.1"/>
    <property type="molecule type" value="Genomic_DNA"/>
</dbReference>
<gene>
    <name evidence="8" type="ORF">R3P38DRAFT_2512037</name>
</gene>
<dbReference type="SUPFAM" id="SSF57850">
    <property type="entry name" value="RING/U-box"/>
    <property type="match status" value="1"/>
</dbReference>
<reference evidence="8 9" key="1">
    <citation type="journal article" date="2024" name="J Genomics">
        <title>Draft genome sequencing and assembly of Favolaschia claudopus CIRM-BRFM 2984 isolated from oak limbs.</title>
        <authorList>
            <person name="Navarro D."/>
            <person name="Drula E."/>
            <person name="Chaduli D."/>
            <person name="Cazenave R."/>
            <person name="Ahrendt S."/>
            <person name="Wang J."/>
            <person name="Lipzen A."/>
            <person name="Daum C."/>
            <person name="Barry K."/>
            <person name="Grigoriev I.V."/>
            <person name="Favel A."/>
            <person name="Rosso M.N."/>
            <person name="Martin F."/>
        </authorList>
    </citation>
    <scope>NUCLEOTIDE SEQUENCE [LARGE SCALE GENOMIC DNA]</scope>
    <source>
        <strain evidence="8 9">CIRM-BRFM 2984</strain>
    </source>
</reference>
<keyword evidence="5" id="KW-0788">Thiol protease</keyword>
<keyword evidence="5 8" id="KW-0378">Hydrolase</keyword>
<keyword evidence="1" id="KW-0479">Metal-binding</keyword>
<sequence>MNGIQGCPHIAALVGLGDLASGPLRKFQEVVAWEARRARQAKTVGATRKKVSIPFCSTCKVPLPRPFVCLHCWYAGCWRSGHVSEHLQESQHIFCADVTTGSIFCSECKDFVYHARVDELYRAAVVTEEEKQTLFQVAKKPRERFQSWVPTAHDVVVLENAATIPCQRRRGLLNLGQTCFMNVVLQCFIHNPLLRNYFLGDKHNNRQCKIEEDCTCCEMDKLFAEIFSDERTAFGPVTFLVTTWRKSTELAGYQQQDAHEFFISTLNNIHSSSRGSTNISCNCIVHSTFAGQLQSDVVCERCGNETSTVDPMLDISLELRGKPGEVVAGENTLATCLKRYTQPEKLGPKQYSCSKCGKSGQEASKRMSIRKLPPVLSFQFKRFEHKGDKSVSRKIDTRVRFPAILNMAPFTTHVVKNAEKENTNGSMSAYPGPITMYEYDLFAVINHEGQINNGHYTNYARYEDEVRDFSSSSGLSISLFVQWYRFDDDKVTAASLGSVLASPAYMCFYVKRHLDYKPYTTPSYVLKRENEVAREKEIEREKELSSIKELEDALLATV</sequence>
<comment type="caution">
    <text evidence="8">The sequence shown here is derived from an EMBL/GenBank/DDBJ whole genome shotgun (WGS) entry which is preliminary data.</text>
</comment>
<dbReference type="AlphaFoldDB" id="A0AAW0CT88"/>
<keyword evidence="3" id="KW-0862">Zinc</keyword>
<keyword evidence="5" id="KW-0645">Protease</keyword>
<comment type="similarity">
    <text evidence="5">Belongs to the peptidase C19 family.</text>
</comment>
<dbReference type="PROSITE" id="PS00972">
    <property type="entry name" value="USP_1"/>
    <property type="match status" value="1"/>
</dbReference>
<protein>
    <recommendedName>
        <fullName evidence="5">Ubiquitin carboxyl-terminal hydrolase</fullName>
        <ecNumber evidence="5">3.4.19.12</ecNumber>
    </recommendedName>
</protein>
<dbReference type="PROSITE" id="PS50271">
    <property type="entry name" value="ZF_UBP"/>
    <property type="match status" value="1"/>
</dbReference>
<dbReference type="InterPro" id="IPR018200">
    <property type="entry name" value="USP_CS"/>
</dbReference>
<dbReference type="SUPFAM" id="SSF54001">
    <property type="entry name" value="Cysteine proteinases"/>
    <property type="match status" value="1"/>
</dbReference>
<dbReference type="GO" id="GO:0016579">
    <property type="term" value="P:protein deubiquitination"/>
    <property type="evidence" value="ECO:0007669"/>
    <property type="project" value="InterPro"/>
</dbReference>
<dbReference type="GO" id="GO:0005829">
    <property type="term" value="C:cytosol"/>
    <property type="evidence" value="ECO:0007669"/>
    <property type="project" value="TreeGrafter"/>
</dbReference>
<evidence type="ECO:0000256" key="2">
    <source>
        <dbReference type="ARBA" id="ARBA00022771"/>
    </source>
</evidence>
<comment type="catalytic activity">
    <reaction evidence="5">
        <text>Thiol-dependent hydrolysis of ester, thioester, amide, peptide and isopeptide bonds formed by the C-terminal Gly of ubiquitin (a 76-residue protein attached to proteins as an intracellular targeting signal).</text>
        <dbReference type="EC" id="3.4.19.12"/>
    </reaction>
</comment>
<evidence type="ECO:0000259" key="7">
    <source>
        <dbReference type="PROSITE" id="PS50271"/>
    </source>
</evidence>
<dbReference type="SMART" id="SM00290">
    <property type="entry name" value="ZnF_UBP"/>
    <property type="match status" value="1"/>
</dbReference>
<dbReference type="PROSITE" id="PS50235">
    <property type="entry name" value="USP_3"/>
    <property type="match status" value="1"/>
</dbReference>
<dbReference type="InterPro" id="IPR050164">
    <property type="entry name" value="Peptidase_C19"/>
</dbReference>
<evidence type="ECO:0000313" key="8">
    <source>
        <dbReference type="EMBL" id="KAK7042041.1"/>
    </source>
</evidence>
<keyword evidence="9" id="KW-1185">Reference proteome</keyword>
<dbReference type="Pfam" id="PF02148">
    <property type="entry name" value="zf-UBP"/>
    <property type="match status" value="1"/>
</dbReference>
<accession>A0AAW0CT88</accession>
<dbReference type="GO" id="GO:0008270">
    <property type="term" value="F:zinc ion binding"/>
    <property type="evidence" value="ECO:0007669"/>
    <property type="project" value="UniProtKB-KW"/>
</dbReference>
<evidence type="ECO:0000313" key="9">
    <source>
        <dbReference type="Proteomes" id="UP001362999"/>
    </source>
</evidence>
<keyword evidence="5" id="KW-0833">Ubl conjugation pathway</keyword>
<dbReference type="PANTHER" id="PTHR24006">
    <property type="entry name" value="UBIQUITIN CARBOXYL-TERMINAL HYDROLASE"/>
    <property type="match status" value="1"/>
</dbReference>
<dbReference type="PANTHER" id="PTHR24006:SF937">
    <property type="entry name" value="UBIQUITIN CARBOXYL-TERMINAL HYDROLASE"/>
    <property type="match status" value="1"/>
</dbReference>
<feature type="domain" description="UBP-type" evidence="7">
    <location>
        <begin position="33"/>
        <end position="134"/>
    </location>
</feature>